<dbReference type="InterPro" id="IPR003663">
    <property type="entry name" value="Sugar/inositol_transpt"/>
</dbReference>
<feature type="transmembrane region" description="Helical" evidence="8">
    <location>
        <begin position="690"/>
        <end position="712"/>
    </location>
</feature>
<keyword evidence="3" id="KW-0813">Transport</keyword>
<evidence type="ECO:0000256" key="3">
    <source>
        <dbReference type="ARBA" id="ARBA00022448"/>
    </source>
</evidence>
<feature type="transmembrane region" description="Helical" evidence="8">
    <location>
        <begin position="879"/>
        <end position="899"/>
    </location>
</feature>
<dbReference type="GO" id="GO:0006351">
    <property type="term" value="P:DNA-templated transcription"/>
    <property type="evidence" value="ECO:0007669"/>
    <property type="project" value="InterPro"/>
</dbReference>
<dbReference type="EMBL" id="NKCL01000333">
    <property type="protein sequence ID" value="RSL75735.1"/>
    <property type="molecule type" value="Genomic_DNA"/>
</dbReference>
<dbReference type="InterPro" id="IPR005828">
    <property type="entry name" value="MFS_sugar_transport-like"/>
</dbReference>
<dbReference type="PROSITE" id="PS50850">
    <property type="entry name" value="MFS"/>
    <property type="match status" value="1"/>
</dbReference>
<evidence type="ECO:0000256" key="8">
    <source>
        <dbReference type="SAM" id="Phobius"/>
    </source>
</evidence>
<reference evidence="10 11" key="1">
    <citation type="submission" date="2017-06" db="EMBL/GenBank/DDBJ databases">
        <title>Comparative genomic analysis of Ambrosia Fusariam Clade fungi.</title>
        <authorList>
            <person name="Stajich J.E."/>
            <person name="Carrillo J."/>
            <person name="Kijimoto T."/>
            <person name="Eskalen A."/>
            <person name="O'Donnell K."/>
            <person name="Kasson M."/>
        </authorList>
    </citation>
    <scope>NUCLEOTIDE SEQUENCE [LARGE SCALE GENOMIC DNA]</scope>
    <source>
        <strain evidence="10 11">NRRL62606</strain>
    </source>
</reference>
<dbReference type="PANTHER" id="PTHR48022:SF3">
    <property type="entry name" value="HEXOSE TRANSPORTER PROTEIN (AFU_ORTHOLOGUE AFUA_8G04480)-RELATED"/>
    <property type="match status" value="1"/>
</dbReference>
<dbReference type="GO" id="GO:0008270">
    <property type="term" value="F:zinc ion binding"/>
    <property type="evidence" value="ECO:0007669"/>
    <property type="project" value="InterPro"/>
</dbReference>
<feature type="domain" description="Major facilitator superfamily (MFS) profile" evidence="9">
    <location>
        <begin position="562"/>
        <end position="1001"/>
    </location>
</feature>
<evidence type="ECO:0000256" key="7">
    <source>
        <dbReference type="ARBA" id="ARBA00023242"/>
    </source>
</evidence>
<evidence type="ECO:0000256" key="6">
    <source>
        <dbReference type="ARBA" id="ARBA00023136"/>
    </source>
</evidence>
<comment type="subcellular location">
    <subcellularLocation>
        <location evidence="1">Membrane</location>
        <topology evidence="1">Multi-pass membrane protein</topology>
    </subcellularLocation>
</comment>
<protein>
    <recommendedName>
        <fullName evidence="9">Major facilitator superfamily (MFS) profile domain-containing protein</fullName>
    </recommendedName>
</protein>
<keyword evidence="5 8" id="KW-1133">Transmembrane helix</keyword>
<dbReference type="InterPro" id="IPR036259">
    <property type="entry name" value="MFS_trans_sf"/>
</dbReference>
<keyword evidence="4 8" id="KW-0812">Transmembrane</keyword>
<feature type="transmembrane region" description="Helical" evidence="8">
    <location>
        <begin position="631"/>
        <end position="648"/>
    </location>
</feature>
<dbReference type="Proteomes" id="UP000287972">
    <property type="component" value="Unassembled WGS sequence"/>
</dbReference>
<evidence type="ECO:0000256" key="2">
    <source>
        <dbReference type="ARBA" id="ARBA00010992"/>
    </source>
</evidence>
<dbReference type="GO" id="GO:0005351">
    <property type="term" value="F:carbohydrate:proton symporter activity"/>
    <property type="evidence" value="ECO:0007669"/>
    <property type="project" value="TreeGrafter"/>
</dbReference>
<organism evidence="10 11">
    <name type="scientific">Fusarium floridanum</name>
    <dbReference type="NCBI Taxonomy" id="1325733"/>
    <lineage>
        <taxon>Eukaryota</taxon>
        <taxon>Fungi</taxon>
        <taxon>Dikarya</taxon>
        <taxon>Ascomycota</taxon>
        <taxon>Pezizomycotina</taxon>
        <taxon>Sordariomycetes</taxon>
        <taxon>Hypocreomycetidae</taxon>
        <taxon>Hypocreales</taxon>
        <taxon>Nectriaceae</taxon>
        <taxon>Fusarium</taxon>
        <taxon>Fusarium solani species complex</taxon>
    </lineage>
</organism>
<dbReference type="InterPro" id="IPR005829">
    <property type="entry name" value="Sugar_transporter_CS"/>
</dbReference>
<comment type="similarity">
    <text evidence="2">Belongs to the major facilitator superfamily. Sugar transporter (TC 2.A.1.1) family.</text>
</comment>
<feature type="transmembrane region" description="Helical" evidence="8">
    <location>
        <begin position="978"/>
        <end position="997"/>
    </location>
</feature>
<keyword evidence="7" id="KW-0539">Nucleus</keyword>
<comment type="caution">
    <text evidence="10">The sequence shown here is derived from an EMBL/GenBank/DDBJ whole genome shotgun (WGS) entry which is preliminary data.</text>
</comment>
<evidence type="ECO:0000313" key="11">
    <source>
        <dbReference type="Proteomes" id="UP000287972"/>
    </source>
</evidence>
<dbReference type="Pfam" id="PF00083">
    <property type="entry name" value="Sugar_tr"/>
    <property type="match status" value="1"/>
</dbReference>
<gene>
    <name evidence="10" type="ORF">CEP51_010594</name>
</gene>
<proteinExistence type="inferred from homology"/>
<dbReference type="GO" id="GO:0003677">
    <property type="term" value="F:DNA binding"/>
    <property type="evidence" value="ECO:0007669"/>
    <property type="project" value="InterPro"/>
</dbReference>
<dbReference type="PROSITE" id="PS00216">
    <property type="entry name" value="SUGAR_TRANSPORT_1"/>
    <property type="match status" value="1"/>
</dbReference>
<dbReference type="GO" id="GO:0016020">
    <property type="term" value="C:membrane"/>
    <property type="evidence" value="ECO:0007669"/>
    <property type="project" value="UniProtKB-SubCell"/>
</dbReference>
<accession>A0A428RDX6</accession>
<dbReference type="PROSITE" id="PS00217">
    <property type="entry name" value="SUGAR_TRANSPORT_2"/>
    <property type="match status" value="1"/>
</dbReference>
<dbReference type="CDD" id="cd12148">
    <property type="entry name" value="fungal_TF_MHR"/>
    <property type="match status" value="1"/>
</dbReference>
<dbReference type="FunFam" id="1.20.1250.20:FF:000134">
    <property type="entry name" value="MFS sugar transporter protein"/>
    <property type="match status" value="1"/>
</dbReference>
<dbReference type="AlphaFoldDB" id="A0A428RDX6"/>
<name>A0A428RDX6_9HYPO</name>
<evidence type="ECO:0000313" key="10">
    <source>
        <dbReference type="EMBL" id="RSL75735.1"/>
    </source>
</evidence>
<keyword evidence="11" id="KW-1185">Reference proteome</keyword>
<feature type="transmembrane region" description="Helical" evidence="8">
    <location>
        <begin position="811"/>
        <end position="834"/>
    </location>
</feature>
<keyword evidence="6 8" id="KW-0472">Membrane</keyword>
<dbReference type="InterPro" id="IPR050360">
    <property type="entry name" value="MFS_Sugar_Transporters"/>
</dbReference>
<dbReference type="InterPro" id="IPR020846">
    <property type="entry name" value="MFS_dom"/>
</dbReference>
<evidence type="ECO:0000256" key="4">
    <source>
        <dbReference type="ARBA" id="ARBA00022692"/>
    </source>
</evidence>
<feature type="transmembrane region" description="Helical" evidence="8">
    <location>
        <begin position="599"/>
        <end position="619"/>
    </location>
</feature>
<dbReference type="Pfam" id="PF04082">
    <property type="entry name" value="Fungal_trans"/>
    <property type="match status" value="1"/>
</dbReference>
<dbReference type="Gene3D" id="1.20.1250.20">
    <property type="entry name" value="MFS general substrate transporter like domains"/>
    <property type="match status" value="1"/>
</dbReference>
<evidence type="ECO:0000256" key="5">
    <source>
        <dbReference type="ARBA" id="ARBA00022989"/>
    </source>
</evidence>
<evidence type="ECO:0000259" key="9">
    <source>
        <dbReference type="PROSITE" id="PS50850"/>
    </source>
</evidence>
<dbReference type="SUPFAM" id="SSF103473">
    <property type="entry name" value="MFS general substrate transporter"/>
    <property type="match status" value="1"/>
</dbReference>
<dbReference type="PANTHER" id="PTHR48022">
    <property type="entry name" value="PLASTIDIC GLUCOSE TRANSPORTER 4"/>
    <property type="match status" value="1"/>
</dbReference>
<dbReference type="InterPro" id="IPR007219">
    <property type="entry name" value="XnlR_reg_dom"/>
</dbReference>
<evidence type="ECO:0000256" key="1">
    <source>
        <dbReference type="ARBA" id="ARBA00004141"/>
    </source>
</evidence>
<sequence length="1041" mass="116332">MSYMPDNLRPICSSCERIGARCEYTKQDASSFDPASLQILQQLSVIEGLVRGIHQPWTSTFDFATPGTIPSYQQDADSSSPNDDANLVQGLLPGSDAESIVPSLNLEASQKSSTDRLLQWPIFDKFLSSLPRFKFIDSNNKAAFTYLGDVVHQTEEASSLMYGSGSVNISTDKSDIQQLVDLFFQRVNIKNPILSRQTVEGYCHQYYENGPQFNLETGLVLLICALGAVADDFNPLDMDQQSPAASSFQMSSRMSKLKLGHCYYTAAEKRLGAAFSRVDTLSIQCLCLAGIYHMYLIRPIHALRLFHAAGSSLQMLLSTNSDYSVGSTSQLVSSLFWTCYKSERFVYGSLPSSSADKIREILSELPLGIPALRDPPSQDSYPPPQQITRDLSASEEDSWFFLLSEMTLRRITDQVAEIVTKYIDARIRHVQQGPRVEHLVPIVAGFRNQVQSFRELLPEAIKFPDVPEPASTEWEHYSRGRYYRVLELMHRPFVFAAIHDPTCSPAIQALAKTGLENGLKYLQHSRPSHRHHGLWLQLRNQALPDTNEPWWKQAHLLRLNALLGICCLSAATVGYDGAMMNALQINPNWKSYYNYPEKAILGAINAMLPTGKIIGFLFVAPFSNRFGRKTALVLSFAITIIGAAIQAASNSLGVLIFSRFFLGFGCGVMSQPSPILLAEMAYPPHRGKLTALYHCFYFVGAIAAAWITFGTLRMTGAWSWRIPTLLQGAAPLFQLTFSYFLPESPRYLIAKGRDDEARAILTKHHAAGHENSALVDLEVTQIRDAVRTAANTEKRPSLGKMVTSPVNRRRLLISTLVAIAAQWSGNTVVSYYLVLVLNGIGVTNATHQSLINGGLQIFNLFATVGCGAMLVDILGRRRLFQWSAIGMTLSYIIWTILNARFAATGFSSYGFAVIPMLFVFYFHYDIALTPLLYSYPTELFTYEWRSWGVAYTLIVTNLSQIIGQFCNPIAMAKIGWKYYIVFCVLDALFIAQVWFLFPETKGKSLEELASLFEKLEDVSARDPEKLKIENEYIEKSKALSE</sequence>
<dbReference type="NCBIfam" id="TIGR00879">
    <property type="entry name" value="SP"/>
    <property type="match status" value="1"/>
</dbReference>